<dbReference type="PROSITE" id="PS51318">
    <property type="entry name" value="TAT"/>
    <property type="match status" value="1"/>
</dbReference>
<evidence type="ECO:0000313" key="3">
    <source>
        <dbReference type="Proteomes" id="UP000295030"/>
    </source>
</evidence>
<name>A0A4R1I9X4_ANCAQ</name>
<evidence type="ECO:0000259" key="1">
    <source>
        <dbReference type="SMART" id="SM00849"/>
    </source>
</evidence>
<dbReference type="AlphaFoldDB" id="A0A4R1I9X4"/>
<dbReference type="Proteomes" id="UP000295030">
    <property type="component" value="Unassembled WGS sequence"/>
</dbReference>
<proteinExistence type="predicted"/>
<evidence type="ECO:0000313" key="2">
    <source>
        <dbReference type="EMBL" id="TCK30755.1"/>
    </source>
</evidence>
<dbReference type="OrthoDB" id="9805728at2"/>
<dbReference type="SMART" id="SM00849">
    <property type="entry name" value="Lactamase_B"/>
    <property type="match status" value="1"/>
</dbReference>
<dbReference type="InterPro" id="IPR001279">
    <property type="entry name" value="Metallo-B-lactamas"/>
</dbReference>
<dbReference type="Gene3D" id="3.60.15.10">
    <property type="entry name" value="Ribonuclease Z/Hydroxyacylglutathione hydrolase-like"/>
    <property type="match status" value="1"/>
</dbReference>
<gene>
    <name evidence="2" type="ORF">EV667_0855</name>
</gene>
<dbReference type="EMBL" id="SMFY01000001">
    <property type="protein sequence ID" value="TCK30755.1"/>
    <property type="molecule type" value="Genomic_DNA"/>
</dbReference>
<dbReference type="PANTHER" id="PTHR43546:SF3">
    <property type="entry name" value="UPF0173 METAL-DEPENDENT HYDROLASE MJ1163"/>
    <property type="match status" value="1"/>
</dbReference>
<dbReference type="SUPFAM" id="SSF56281">
    <property type="entry name" value="Metallo-hydrolase/oxidoreductase"/>
    <property type="match status" value="1"/>
</dbReference>
<protein>
    <submittedName>
        <fullName evidence="2">L-ascorbate metabolism protein UlaG (Beta-lactamase superfamily)</fullName>
    </submittedName>
</protein>
<dbReference type="Pfam" id="PF12706">
    <property type="entry name" value="Lactamase_B_2"/>
    <property type="match status" value="1"/>
</dbReference>
<comment type="caution">
    <text evidence="2">The sequence shown here is derived from an EMBL/GenBank/DDBJ whole genome shotgun (WGS) entry which is preliminary data.</text>
</comment>
<dbReference type="InterPro" id="IPR006311">
    <property type="entry name" value="TAT_signal"/>
</dbReference>
<reference evidence="2 3" key="1">
    <citation type="submission" date="2019-03" db="EMBL/GenBank/DDBJ databases">
        <title>Genomic Encyclopedia of Type Strains, Phase IV (KMG-IV): sequencing the most valuable type-strain genomes for metagenomic binning, comparative biology and taxonomic classification.</title>
        <authorList>
            <person name="Goeker M."/>
        </authorList>
    </citation>
    <scope>NUCLEOTIDE SEQUENCE [LARGE SCALE GENOMIC DNA]</scope>
    <source>
        <strain evidence="2 3">DSM 101</strain>
    </source>
</reference>
<accession>A0A4R1I9X4</accession>
<dbReference type="InterPro" id="IPR050114">
    <property type="entry name" value="UPF0173_UPF0282_UlaG_hydrolase"/>
</dbReference>
<keyword evidence="3" id="KW-1185">Reference proteome</keyword>
<dbReference type="InterPro" id="IPR036866">
    <property type="entry name" value="RibonucZ/Hydroxyglut_hydro"/>
</dbReference>
<sequence>MTGLHLTRRHALRFALASLAGPPLVGLTPFAGQAEEQGDRYPTDSGAITVVPIREASFVLKMSGMVIYNDPAGGAALFEGQPVPDLVLICHEHVDHFDLATLREVVGPATRLVVNPATMPLLPPEFQARATALANGETVTVGAVRIEAIPAYHTVPAFTSYHPRGRDNGYVLTVDGRRIYISGDTDATPELRALKDIHIAFLAISRWTLTPERGVSAVQSFTPDFAYPFHYERVSERDAFARGVESAGSRTRVVVRDWHR</sequence>
<dbReference type="PANTHER" id="PTHR43546">
    <property type="entry name" value="UPF0173 METAL-DEPENDENT HYDROLASE MJ1163-RELATED"/>
    <property type="match status" value="1"/>
</dbReference>
<feature type="domain" description="Metallo-beta-lactamase" evidence="1">
    <location>
        <begin position="62"/>
        <end position="230"/>
    </location>
</feature>
<dbReference type="RefSeq" id="WP_131834041.1">
    <property type="nucleotide sequence ID" value="NZ_SMFY01000001.1"/>
</dbReference>
<organism evidence="2 3">
    <name type="scientific">Ancylobacter aquaticus</name>
    <dbReference type="NCBI Taxonomy" id="100"/>
    <lineage>
        <taxon>Bacteria</taxon>
        <taxon>Pseudomonadati</taxon>
        <taxon>Pseudomonadota</taxon>
        <taxon>Alphaproteobacteria</taxon>
        <taxon>Hyphomicrobiales</taxon>
        <taxon>Xanthobacteraceae</taxon>
        <taxon>Ancylobacter</taxon>
    </lineage>
</organism>